<evidence type="ECO:0000313" key="3">
    <source>
        <dbReference type="Proteomes" id="UP000332933"/>
    </source>
</evidence>
<dbReference type="EMBL" id="CAADRA010005594">
    <property type="protein sequence ID" value="VFT91561.1"/>
    <property type="molecule type" value="Genomic_DNA"/>
</dbReference>
<sequence>MKPLLRPPQTKTISAPTALPFLYRHPMDLMERVALFISDNETFFAFLDAFGSAADGDTGGTLGRLGYFLVLRDVVPATNLWPRLCLHDVSQATVLPALTRLSPSLSTLKSPPTSHDAAPPYHPTPFECTFVRIAMMESSGPIIPHNIRDGPPPSAYTYLDTLRVAATDVPAAVAIDLFTYLEVSAITTFTLDAPLVLTPTILRQVAAWLHRRPVLEFGFGQWSFGQVQDTLPMLWEALVGCKTLTRLSMAHIASTTSVVGLSSPMTVETARIDDCFLGDSARQALLLGLQHVRTLSWHGGTWWHTLESLTDVLPQLVHLEVSHTKTASDPSTTYEATLALQWIATYLPLWPHVTRLHLVNGTSQAQLLGTGLLHARKLTSLTLHFPDFAILLVLEAYLAQTCLQEVAITGCTLAILHSWIEEGQHLCTHLLTNPHLHTLSLDACRVDDFAAFETFEWHNHCKHVIAYVIPRTLLLHDGRRTDPRRGCTDCLDV</sequence>
<protein>
    <submittedName>
        <fullName evidence="2">Aste57867_14743 protein</fullName>
    </submittedName>
</protein>
<dbReference type="SUPFAM" id="SSF52047">
    <property type="entry name" value="RNI-like"/>
    <property type="match status" value="1"/>
</dbReference>
<organism evidence="2 3">
    <name type="scientific">Aphanomyces stellatus</name>
    <dbReference type="NCBI Taxonomy" id="120398"/>
    <lineage>
        <taxon>Eukaryota</taxon>
        <taxon>Sar</taxon>
        <taxon>Stramenopiles</taxon>
        <taxon>Oomycota</taxon>
        <taxon>Saprolegniomycetes</taxon>
        <taxon>Saprolegniales</taxon>
        <taxon>Verrucalvaceae</taxon>
        <taxon>Aphanomyces</taxon>
    </lineage>
</organism>
<name>A0A485L1G9_9STRA</name>
<gene>
    <name evidence="2" type="primary">Aste57867_14743</name>
    <name evidence="1" type="ORF">As57867_014688</name>
    <name evidence="2" type="ORF">ASTE57867_14743</name>
</gene>
<dbReference type="InterPro" id="IPR032675">
    <property type="entry name" value="LRR_dom_sf"/>
</dbReference>
<evidence type="ECO:0000313" key="2">
    <source>
        <dbReference type="EMBL" id="VFT91561.1"/>
    </source>
</evidence>
<dbReference type="EMBL" id="VJMH01005573">
    <property type="protein sequence ID" value="KAF0694374.1"/>
    <property type="molecule type" value="Genomic_DNA"/>
</dbReference>
<evidence type="ECO:0000313" key="1">
    <source>
        <dbReference type="EMBL" id="KAF0694374.1"/>
    </source>
</evidence>
<reference evidence="1" key="2">
    <citation type="submission" date="2019-06" db="EMBL/GenBank/DDBJ databases">
        <title>Genomics analysis of Aphanomyces spp. identifies a new class of oomycete effector associated with host adaptation.</title>
        <authorList>
            <person name="Gaulin E."/>
        </authorList>
    </citation>
    <scope>NUCLEOTIDE SEQUENCE</scope>
    <source>
        <strain evidence="1">CBS 578.67</strain>
    </source>
</reference>
<dbReference type="Gene3D" id="3.80.10.10">
    <property type="entry name" value="Ribonuclease Inhibitor"/>
    <property type="match status" value="1"/>
</dbReference>
<reference evidence="2 3" key="1">
    <citation type="submission" date="2019-03" db="EMBL/GenBank/DDBJ databases">
        <authorList>
            <person name="Gaulin E."/>
            <person name="Dumas B."/>
        </authorList>
    </citation>
    <scope>NUCLEOTIDE SEQUENCE [LARGE SCALE GENOMIC DNA]</scope>
    <source>
        <strain evidence="2">CBS 568.67</strain>
    </source>
</reference>
<dbReference type="AlphaFoldDB" id="A0A485L1G9"/>
<proteinExistence type="predicted"/>
<keyword evidence="3" id="KW-1185">Reference proteome</keyword>
<accession>A0A485L1G9</accession>
<dbReference type="Proteomes" id="UP000332933">
    <property type="component" value="Unassembled WGS sequence"/>
</dbReference>